<dbReference type="AlphaFoldDB" id="A0A919CP53"/>
<evidence type="ECO:0000313" key="2">
    <source>
        <dbReference type="EMBL" id="GHD47206.1"/>
    </source>
</evidence>
<keyword evidence="3" id="KW-1185">Reference proteome</keyword>
<gene>
    <name evidence="2" type="ORF">GCM10017083_17290</name>
</gene>
<proteinExistence type="predicted"/>
<sequence length="127" mass="13541">MRLHMVAAALLVQVAGAFGAVAPAAAGEADVVGVEIRPDGPGLWCFDVAVRHDDTGWEHYADRWDVVGPDGTVLGTRVLLHPHETEQPFTRNLSGVAIPDGVTWVTVRAHDKVHGYGGREATVSLAR</sequence>
<organism evidence="2 3">
    <name type="scientific">Thalassobaculum fulvum</name>
    <dbReference type="NCBI Taxonomy" id="1633335"/>
    <lineage>
        <taxon>Bacteria</taxon>
        <taxon>Pseudomonadati</taxon>
        <taxon>Pseudomonadota</taxon>
        <taxon>Alphaproteobacteria</taxon>
        <taxon>Rhodospirillales</taxon>
        <taxon>Thalassobaculaceae</taxon>
        <taxon>Thalassobaculum</taxon>
    </lineage>
</organism>
<dbReference type="Proteomes" id="UP000630353">
    <property type="component" value="Unassembled WGS sequence"/>
</dbReference>
<reference evidence="2" key="1">
    <citation type="journal article" date="2014" name="Int. J. Syst. Evol. Microbiol.">
        <title>Complete genome sequence of Corynebacterium casei LMG S-19264T (=DSM 44701T), isolated from a smear-ripened cheese.</title>
        <authorList>
            <consortium name="US DOE Joint Genome Institute (JGI-PGF)"/>
            <person name="Walter F."/>
            <person name="Albersmeier A."/>
            <person name="Kalinowski J."/>
            <person name="Ruckert C."/>
        </authorList>
    </citation>
    <scope>NUCLEOTIDE SEQUENCE</scope>
    <source>
        <strain evidence="2">KCTC 42651</strain>
    </source>
</reference>
<name>A0A919CP53_9PROT</name>
<feature type="signal peptide" evidence="1">
    <location>
        <begin position="1"/>
        <end position="19"/>
    </location>
</feature>
<feature type="chain" id="PRO_5037479954" evidence="1">
    <location>
        <begin position="20"/>
        <end position="127"/>
    </location>
</feature>
<dbReference type="EMBL" id="BMZS01000003">
    <property type="protein sequence ID" value="GHD47206.1"/>
    <property type="molecule type" value="Genomic_DNA"/>
</dbReference>
<accession>A0A919CP53</accession>
<protein>
    <submittedName>
        <fullName evidence="2">Uncharacterized protein</fullName>
    </submittedName>
</protein>
<evidence type="ECO:0000313" key="3">
    <source>
        <dbReference type="Proteomes" id="UP000630353"/>
    </source>
</evidence>
<evidence type="ECO:0000256" key="1">
    <source>
        <dbReference type="SAM" id="SignalP"/>
    </source>
</evidence>
<reference evidence="2" key="2">
    <citation type="submission" date="2020-09" db="EMBL/GenBank/DDBJ databases">
        <authorList>
            <person name="Sun Q."/>
            <person name="Kim S."/>
        </authorList>
    </citation>
    <scope>NUCLEOTIDE SEQUENCE</scope>
    <source>
        <strain evidence="2">KCTC 42651</strain>
    </source>
</reference>
<keyword evidence="1" id="KW-0732">Signal</keyword>
<comment type="caution">
    <text evidence="2">The sequence shown here is derived from an EMBL/GenBank/DDBJ whole genome shotgun (WGS) entry which is preliminary data.</text>
</comment>
<dbReference type="RefSeq" id="WP_229836694.1">
    <property type="nucleotide sequence ID" value="NZ_BMZS01000003.1"/>
</dbReference>